<comment type="cofactor">
    <cofactor evidence="12">
        <name>FAD</name>
        <dbReference type="ChEBI" id="CHEBI:57692"/>
    </cofactor>
    <text evidence="12">Binds 1 FAD.</text>
</comment>
<keyword evidence="7 12" id="KW-0274">FAD</keyword>
<evidence type="ECO:0000256" key="10">
    <source>
        <dbReference type="ARBA" id="ARBA00023002"/>
    </source>
</evidence>
<dbReference type="Pfam" id="PF00175">
    <property type="entry name" value="NAD_binding_1"/>
    <property type="match status" value="1"/>
</dbReference>
<dbReference type="GO" id="GO:0020037">
    <property type="term" value="F:heme binding"/>
    <property type="evidence" value="ECO:0007669"/>
    <property type="project" value="InterPro"/>
</dbReference>
<dbReference type="Gene3D" id="2.40.30.10">
    <property type="entry name" value="Translation factors"/>
    <property type="match status" value="2"/>
</dbReference>
<dbReference type="InterPro" id="IPR044940">
    <property type="entry name" value="NOS_dom_2"/>
</dbReference>
<dbReference type="InterPro" id="IPR036119">
    <property type="entry name" value="NOS_N_sf"/>
</dbReference>
<comment type="cofactor">
    <cofactor evidence="1 12">
        <name>heme b</name>
        <dbReference type="ChEBI" id="CHEBI:60344"/>
    </cofactor>
</comment>
<dbReference type="InterPro" id="IPR001094">
    <property type="entry name" value="Flavdoxin-like"/>
</dbReference>
<dbReference type="PRINTS" id="PR00369">
    <property type="entry name" value="FLAVODOXIN"/>
</dbReference>
<gene>
    <name evidence="17" type="ORF">RDWZM_007913</name>
</gene>
<dbReference type="InterPro" id="IPR001433">
    <property type="entry name" value="OxRdtase_FAD/NAD-bd"/>
</dbReference>
<evidence type="ECO:0000313" key="17">
    <source>
        <dbReference type="EMBL" id="KAJ6216756.1"/>
    </source>
</evidence>
<dbReference type="InterPro" id="IPR001709">
    <property type="entry name" value="Flavoprot_Pyr_Nucl_cyt_Rdtase"/>
</dbReference>
<dbReference type="OMA" id="QVFDCRQ"/>
<evidence type="ECO:0000256" key="5">
    <source>
        <dbReference type="ARBA" id="ARBA00022643"/>
    </source>
</evidence>
<evidence type="ECO:0000256" key="12">
    <source>
        <dbReference type="PIRNR" id="PIRNR000333"/>
    </source>
</evidence>
<comment type="function">
    <text evidence="12">Produces nitric oxide (NO) which is a messenger molecule with diverse functions.</text>
</comment>
<sequence length="1286" mass="144794">MEPNLLFFQFLVLPMNPLNVFVRQFFSSTTGGGGGGGLKPIKLRNLTSNQVTFDVLHHNSKRPTACNETICLGSLMKTSKEFFFTNNNNNNNNNNNANNNNNNQTLMAGQSNGQNVSPGNDQSRSKEQLLTEAYQFMEQYYASVKRLHTPAHRERLREIESEVHDRGTYELRQTELIFGAKLAWRNASRCIGRIQWSKLQVFDARGCTTARDMFDAICNQIKYATNRGNLRSAITVLPKRVNGREDFRIWNQQLISYAGYSDLESNGGLNGATTPAESELKCPVRGDPMNIEFTKICQKLGWKGTGSRWDILPIVVSAPGEDPQVFPLPEDLVVRVPLIHPKYDWFERLDLQWYALPAVSSMKFDVGGIEFPACPFSGWYMDTEVAVRDLCDITRYNLLPTIAQNLGLDTNSNASLWKDRAALEVTTAVLYSYQKANVTIVDHYTAAESFIKHLENENRLRGGCPADWVWIVPPMSGSLTPVFHQEMLNYELKPSYQYQEPAWKTHVWKNGHLEARNSIGGTPRKLRFKEIAKAVKFTSNLFGKALSKRLKATILYATETGRSEIFAKRLGQIFSHAFNVSVNCMDAYDTLHLEHETLLLIVTSTFGNGDPPENGEILAKQLQAIRMTGETAPDLDRESISVPVTYHYSVDLPSSSDGQLNGNGNTLTETTITAVNGTIGDGNDRRANSATPNSPNPTLGAEDSFAFADHVGPLSNVRFGVFALGSSAYPNFCAYGKYLDSVLAELGGERITPLATGDELCGQEVSFNEWACQAFFQACDVFCLTDELNMDDVMKRATLKPMLWSKENVRLEEVEHDEDFSKGTIRSTKRIEQALSKLSNNKKIMHYKMLERELLHEMDSTNSKEANLRQTIRVSLQTELNQSINDDGTHEDDGRSYYLPGDHLAIYPENDASLVEAIIHRLSTNQTFYADQPYLVKIRSQTSLDSINNGNNGLTFGNGQTSQNEQHWNAHDRLPACTLREALSRYLDLTNSDRLKNLAADSAAYESWKARNYPNLLEVLTEFEGVRPSLEFIFTQLPLMQPRYYSISSSPLSNSAIQLDLTIAVVQYVTVSGAPHNGVCSNFMKNVPIGDSVYGFIRSAPNFRLPKERDVPIIMVGPGTGIAPFRAFWEHRHKLKELNHGAEYGEMKLFFGCRYPSMQLYRREIEQMLKDGVISEYYVAYSRKSDEPKKYVQDNMRLASKKVHQVLMEQNGHIYVCGDVSMAEDVNKTLKAILQENGVQDVEMAIFSLKESQRYHEDIFGITLRTAEVTNKGRSNAMVKRSFSNS</sequence>
<dbReference type="GO" id="GO:0010181">
    <property type="term" value="F:FMN binding"/>
    <property type="evidence" value="ECO:0007669"/>
    <property type="project" value="InterPro"/>
</dbReference>
<dbReference type="SUPFAM" id="SSF52343">
    <property type="entry name" value="Ferredoxin reductase-like, C-terminal NADP-linked domain"/>
    <property type="match status" value="1"/>
</dbReference>
<dbReference type="InterPro" id="IPR029039">
    <property type="entry name" value="Flavoprotein-like_sf"/>
</dbReference>
<feature type="compositionally biased region" description="Polar residues" evidence="14">
    <location>
        <begin position="104"/>
        <end position="122"/>
    </location>
</feature>
<keyword evidence="6 12" id="KW-0479">Metal-binding</keyword>
<dbReference type="PANTHER" id="PTHR43410">
    <property type="entry name" value="NITRIC OXIDE SYNTHASE OXYGENASE"/>
    <property type="match status" value="1"/>
</dbReference>
<dbReference type="SUPFAM" id="SSF52218">
    <property type="entry name" value="Flavoproteins"/>
    <property type="match status" value="1"/>
</dbReference>
<dbReference type="InterPro" id="IPR017927">
    <property type="entry name" value="FAD-bd_FR_type"/>
</dbReference>
<proteinExistence type="inferred from homology"/>
<dbReference type="GO" id="GO:0050661">
    <property type="term" value="F:NADP binding"/>
    <property type="evidence" value="ECO:0007669"/>
    <property type="project" value="InterPro"/>
</dbReference>
<reference evidence="17" key="1">
    <citation type="submission" date="2022-12" db="EMBL/GenBank/DDBJ databases">
        <title>Genome assemblies of Blomia tropicalis.</title>
        <authorList>
            <person name="Cui Y."/>
        </authorList>
    </citation>
    <scope>NUCLEOTIDE SEQUENCE</scope>
    <source>
        <tissue evidence="17">Adult mites</tissue>
    </source>
</reference>
<dbReference type="Gene3D" id="3.90.340.10">
    <property type="entry name" value="Nitric Oxide Synthase, Chain A, domain 1"/>
    <property type="match status" value="1"/>
</dbReference>
<evidence type="ECO:0000256" key="7">
    <source>
        <dbReference type="ARBA" id="ARBA00022827"/>
    </source>
</evidence>
<dbReference type="Pfam" id="PF00258">
    <property type="entry name" value="Flavodoxin_1"/>
    <property type="match status" value="2"/>
</dbReference>
<dbReference type="GO" id="GO:0005516">
    <property type="term" value="F:calmodulin binding"/>
    <property type="evidence" value="ECO:0007669"/>
    <property type="project" value="UniProtKB-KW"/>
</dbReference>
<dbReference type="InterPro" id="IPR044943">
    <property type="entry name" value="NOS_dom_1"/>
</dbReference>
<dbReference type="SUPFAM" id="SSF56512">
    <property type="entry name" value="Nitric oxide (NO) synthase oxygenase domain"/>
    <property type="match status" value="1"/>
</dbReference>
<dbReference type="PROSITE" id="PS50902">
    <property type="entry name" value="FLAVODOXIN_LIKE"/>
    <property type="match status" value="1"/>
</dbReference>
<dbReference type="InterPro" id="IPR044944">
    <property type="entry name" value="NOS_dom_3"/>
</dbReference>
<dbReference type="PRINTS" id="PR00371">
    <property type="entry name" value="FPNCR"/>
</dbReference>
<evidence type="ECO:0000256" key="13">
    <source>
        <dbReference type="PIRSR" id="PIRSR000333-1"/>
    </source>
</evidence>
<dbReference type="GO" id="GO:0004517">
    <property type="term" value="F:nitric-oxide synthase activity"/>
    <property type="evidence" value="ECO:0007669"/>
    <property type="project" value="UniProtKB-EC"/>
</dbReference>
<keyword evidence="9 12" id="KW-0112">Calmodulin-binding</keyword>
<feature type="domain" description="Flavodoxin-like" evidence="15">
    <location>
        <begin position="552"/>
        <end position="775"/>
    </location>
</feature>
<dbReference type="SUPFAM" id="SSF63380">
    <property type="entry name" value="Riboflavin synthase domain-like"/>
    <property type="match status" value="1"/>
</dbReference>
<feature type="region of interest" description="Disordered" evidence="14">
    <location>
        <begin position="87"/>
        <end position="125"/>
    </location>
</feature>
<feature type="binding site" description="axial binding residue" evidence="13">
    <location>
        <position position="190"/>
    </location>
    <ligand>
        <name>heme b</name>
        <dbReference type="ChEBI" id="CHEBI:60344"/>
    </ligand>
    <ligandPart>
        <name>Fe</name>
        <dbReference type="ChEBI" id="CHEBI:18248"/>
    </ligandPart>
</feature>
<dbReference type="EC" id="1.14.13.39" evidence="12"/>
<dbReference type="Gene3D" id="3.40.50.360">
    <property type="match status" value="1"/>
</dbReference>
<dbReference type="InterPro" id="IPR023173">
    <property type="entry name" value="NADPH_Cyt_P450_Rdtase_alpha"/>
</dbReference>
<evidence type="ECO:0000256" key="1">
    <source>
        <dbReference type="ARBA" id="ARBA00001970"/>
    </source>
</evidence>
<dbReference type="Gene3D" id="3.90.1230.10">
    <property type="entry name" value="Nitric Oxide Synthase, Chain A, domain 3"/>
    <property type="match status" value="1"/>
</dbReference>
<dbReference type="GO" id="GO:0050660">
    <property type="term" value="F:flavin adenine dinucleotide binding"/>
    <property type="evidence" value="ECO:0007669"/>
    <property type="project" value="InterPro"/>
</dbReference>
<dbReference type="Gene3D" id="3.40.50.80">
    <property type="entry name" value="Nucleotide-binding domain of ferredoxin-NADP reductase (FNR) module"/>
    <property type="match status" value="1"/>
</dbReference>
<dbReference type="InterPro" id="IPR050607">
    <property type="entry name" value="NOS"/>
</dbReference>
<evidence type="ECO:0000256" key="2">
    <source>
        <dbReference type="ARBA" id="ARBA00006267"/>
    </source>
</evidence>
<dbReference type="InterPro" id="IPR008254">
    <property type="entry name" value="Flavodoxin/NO_synth"/>
</dbReference>
<dbReference type="InterPro" id="IPR003097">
    <property type="entry name" value="CysJ-like_FAD-binding"/>
</dbReference>
<accession>A0A9Q0RJJ7</accession>
<dbReference type="Pfam" id="PF02898">
    <property type="entry name" value="NO_synthase"/>
    <property type="match status" value="1"/>
</dbReference>
<comment type="caution">
    <text evidence="17">The sequence shown here is derived from an EMBL/GenBank/DDBJ whole genome shotgun (WGS) entry which is preliminary data.</text>
</comment>
<dbReference type="PROSITE" id="PS60001">
    <property type="entry name" value="NOS"/>
    <property type="match status" value="1"/>
</dbReference>
<feature type="compositionally biased region" description="Low complexity" evidence="14">
    <location>
        <begin position="87"/>
        <end position="103"/>
    </location>
</feature>
<keyword evidence="8 12" id="KW-0521">NADP</keyword>
<dbReference type="Pfam" id="PF00667">
    <property type="entry name" value="FAD_binding_1"/>
    <property type="match status" value="2"/>
</dbReference>
<evidence type="ECO:0000313" key="18">
    <source>
        <dbReference type="Proteomes" id="UP001142055"/>
    </source>
</evidence>
<feature type="compositionally biased region" description="Polar residues" evidence="14">
    <location>
        <begin position="688"/>
        <end position="697"/>
    </location>
</feature>
<evidence type="ECO:0000256" key="6">
    <source>
        <dbReference type="ARBA" id="ARBA00022723"/>
    </source>
</evidence>
<dbReference type="InterPro" id="IPR012144">
    <property type="entry name" value="NOS_euk"/>
</dbReference>
<comment type="cofactor">
    <cofactor evidence="12">
        <name>FMN</name>
        <dbReference type="ChEBI" id="CHEBI:58210"/>
    </cofactor>
    <text evidence="12">Binds 1 FMN.</text>
</comment>
<dbReference type="PROSITE" id="PS51384">
    <property type="entry name" value="FAD_FR"/>
    <property type="match status" value="1"/>
</dbReference>
<evidence type="ECO:0000256" key="11">
    <source>
        <dbReference type="ARBA" id="ARBA00023004"/>
    </source>
</evidence>
<evidence type="ECO:0000256" key="3">
    <source>
        <dbReference type="ARBA" id="ARBA00022617"/>
    </source>
</evidence>
<keyword evidence="4" id="KW-0285">Flavoprotein</keyword>
<keyword evidence="3 12" id="KW-0349">Heme</keyword>
<dbReference type="PANTHER" id="PTHR43410:SF1">
    <property type="entry name" value="NITRIC OXIDE SYNTHASE"/>
    <property type="match status" value="1"/>
</dbReference>
<evidence type="ECO:0000256" key="14">
    <source>
        <dbReference type="SAM" id="MobiDB-lite"/>
    </source>
</evidence>
<dbReference type="Gene3D" id="3.90.440.10">
    <property type="entry name" value="Nitric Oxide Synthase,Heme Domain,Chain A domain 2"/>
    <property type="match status" value="1"/>
</dbReference>
<name>A0A9Q0RJJ7_BLOTA</name>
<organism evidence="17 18">
    <name type="scientific">Blomia tropicalis</name>
    <name type="common">Mite</name>
    <dbReference type="NCBI Taxonomy" id="40697"/>
    <lineage>
        <taxon>Eukaryota</taxon>
        <taxon>Metazoa</taxon>
        <taxon>Ecdysozoa</taxon>
        <taxon>Arthropoda</taxon>
        <taxon>Chelicerata</taxon>
        <taxon>Arachnida</taxon>
        <taxon>Acari</taxon>
        <taxon>Acariformes</taxon>
        <taxon>Sarcoptiformes</taxon>
        <taxon>Astigmata</taxon>
        <taxon>Glycyphagoidea</taxon>
        <taxon>Echimyopodidae</taxon>
        <taxon>Blomia</taxon>
    </lineage>
</organism>
<keyword evidence="18" id="KW-1185">Reference proteome</keyword>
<evidence type="ECO:0000256" key="4">
    <source>
        <dbReference type="ARBA" id="ARBA00022630"/>
    </source>
</evidence>
<comment type="similarity">
    <text evidence="2 12">Belongs to the NOS family.</text>
</comment>
<keyword evidence="11 12" id="KW-0408">Iron</keyword>
<feature type="region of interest" description="Disordered" evidence="14">
    <location>
        <begin position="678"/>
        <end position="701"/>
    </location>
</feature>
<dbReference type="InterPro" id="IPR039261">
    <property type="entry name" value="FNR_nucleotide-bd"/>
</dbReference>
<protein>
    <recommendedName>
        <fullName evidence="12">Nitric oxide synthase</fullName>
        <ecNumber evidence="12">1.14.13.39</ecNumber>
    </recommendedName>
</protein>
<feature type="domain" description="FAD-binding FR-type" evidence="16">
    <location>
        <begin position="842"/>
        <end position="1106"/>
    </location>
</feature>
<dbReference type="GO" id="GO:0006809">
    <property type="term" value="P:nitric oxide biosynthetic process"/>
    <property type="evidence" value="ECO:0007669"/>
    <property type="project" value="InterPro"/>
</dbReference>
<evidence type="ECO:0000256" key="9">
    <source>
        <dbReference type="ARBA" id="ARBA00022860"/>
    </source>
</evidence>
<evidence type="ECO:0000256" key="8">
    <source>
        <dbReference type="ARBA" id="ARBA00022857"/>
    </source>
</evidence>
<comment type="catalytic activity">
    <reaction evidence="12">
        <text>2 L-arginine + 3 NADPH + 4 O2 + H(+) = 2 L-citrulline + 2 nitric oxide + 3 NADP(+) + 4 H2O</text>
        <dbReference type="Rhea" id="RHEA:19897"/>
        <dbReference type="ChEBI" id="CHEBI:15377"/>
        <dbReference type="ChEBI" id="CHEBI:15378"/>
        <dbReference type="ChEBI" id="CHEBI:15379"/>
        <dbReference type="ChEBI" id="CHEBI:16480"/>
        <dbReference type="ChEBI" id="CHEBI:32682"/>
        <dbReference type="ChEBI" id="CHEBI:57743"/>
        <dbReference type="ChEBI" id="CHEBI:57783"/>
        <dbReference type="ChEBI" id="CHEBI:58349"/>
        <dbReference type="EC" id="1.14.13.39"/>
    </reaction>
</comment>
<dbReference type="Gene3D" id="1.20.990.10">
    <property type="entry name" value="NADPH-cytochrome p450 Reductase, Chain A, domain 3"/>
    <property type="match status" value="2"/>
</dbReference>
<evidence type="ECO:0000259" key="15">
    <source>
        <dbReference type="PROSITE" id="PS50902"/>
    </source>
</evidence>
<dbReference type="InterPro" id="IPR017938">
    <property type="entry name" value="Riboflavin_synthase-like_b-brl"/>
</dbReference>
<dbReference type="GO" id="GO:0046872">
    <property type="term" value="F:metal ion binding"/>
    <property type="evidence" value="ECO:0007669"/>
    <property type="project" value="UniProtKB-KW"/>
</dbReference>
<dbReference type="Proteomes" id="UP001142055">
    <property type="component" value="Chromosome 3"/>
</dbReference>
<dbReference type="InterPro" id="IPR004030">
    <property type="entry name" value="NOS_N"/>
</dbReference>
<dbReference type="PIRSF" id="PIRSF000333">
    <property type="entry name" value="NOS"/>
    <property type="match status" value="1"/>
</dbReference>
<dbReference type="EMBL" id="JAPWDV010000003">
    <property type="protein sequence ID" value="KAJ6216756.1"/>
    <property type="molecule type" value="Genomic_DNA"/>
</dbReference>
<keyword evidence="5 12" id="KW-0288">FMN</keyword>
<keyword evidence="10 12" id="KW-0560">Oxidoreductase</keyword>
<evidence type="ECO:0000259" key="16">
    <source>
        <dbReference type="PROSITE" id="PS51384"/>
    </source>
</evidence>